<keyword evidence="3" id="KW-1185">Reference proteome</keyword>
<evidence type="ECO:0000313" key="3">
    <source>
        <dbReference type="Proteomes" id="UP001359559"/>
    </source>
</evidence>
<name>A0AAN9PED5_CLITE</name>
<comment type="caution">
    <text evidence="2">The sequence shown here is derived from an EMBL/GenBank/DDBJ whole genome shotgun (WGS) entry which is preliminary data.</text>
</comment>
<keyword evidence="1" id="KW-1133">Transmembrane helix</keyword>
<keyword evidence="1" id="KW-0472">Membrane</keyword>
<feature type="transmembrane region" description="Helical" evidence="1">
    <location>
        <begin position="40"/>
        <end position="60"/>
    </location>
</feature>
<evidence type="ECO:0000256" key="1">
    <source>
        <dbReference type="SAM" id="Phobius"/>
    </source>
</evidence>
<dbReference type="EMBL" id="JAYKXN010000004">
    <property type="protein sequence ID" value="KAK7295311.1"/>
    <property type="molecule type" value="Genomic_DNA"/>
</dbReference>
<protein>
    <submittedName>
        <fullName evidence="2">Uncharacterized protein</fullName>
    </submittedName>
</protein>
<dbReference type="Proteomes" id="UP001359559">
    <property type="component" value="Unassembled WGS sequence"/>
</dbReference>
<evidence type="ECO:0000313" key="2">
    <source>
        <dbReference type="EMBL" id="KAK7295311.1"/>
    </source>
</evidence>
<proteinExistence type="predicted"/>
<sequence>MLLLQWFGCRQYLVPFNLQFKFDYRISFSFSRPIFNLNPYTIYIYIYIFVFSFSGGYHAFMEVAESTPNPNSTNT</sequence>
<accession>A0AAN9PED5</accession>
<reference evidence="2 3" key="1">
    <citation type="submission" date="2024-01" db="EMBL/GenBank/DDBJ databases">
        <title>The genomes of 5 underutilized Papilionoideae crops provide insights into root nodulation and disease resistance.</title>
        <authorList>
            <person name="Yuan L."/>
        </authorList>
    </citation>
    <scope>NUCLEOTIDE SEQUENCE [LARGE SCALE GENOMIC DNA]</scope>
    <source>
        <strain evidence="2">LY-2023</strain>
        <tissue evidence="2">Leaf</tissue>
    </source>
</reference>
<organism evidence="2 3">
    <name type="scientific">Clitoria ternatea</name>
    <name type="common">Butterfly pea</name>
    <dbReference type="NCBI Taxonomy" id="43366"/>
    <lineage>
        <taxon>Eukaryota</taxon>
        <taxon>Viridiplantae</taxon>
        <taxon>Streptophyta</taxon>
        <taxon>Embryophyta</taxon>
        <taxon>Tracheophyta</taxon>
        <taxon>Spermatophyta</taxon>
        <taxon>Magnoliopsida</taxon>
        <taxon>eudicotyledons</taxon>
        <taxon>Gunneridae</taxon>
        <taxon>Pentapetalae</taxon>
        <taxon>rosids</taxon>
        <taxon>fabids</taxon>
        <taxon>Fabales</taxon>
        <taxon>Fabaceae</taxon>
        <taxon>Papilionoideae</taxon>
        <taxon>50 kb inversion clade</taxon>
        <taxon>NPAAA clade</taxon>
        <taxon>indigoferoid/millettioid clade</taxon>
        <taxon>Phaseoleae</taxon>
        <taxon>Clitoria</taxon>
    </lineage>
</organism>
<keyword evidence="1" id="KW-0812">Transmembrane</keyword>
<gene>
    <name evidence="2" type="ORF">RJT34_18217</name>
</gene>
<dbReference type="AlphaFoldDB" id="A0AAN9PED5"/>